<organism evidence="2">
    <name type="scientific">Salmonella enterica subsp. enterica serovar Karamoja</name>
    <dbReference type="NCBI Taxonomy" id="2500153"/>
    <lineage>
        <taxon>Bacteria</taxon>
        <taxon>Pseudomonadati</taxon>
        <taxon>Pseudomonadota</taxon>
        <taxon>Gammaproteobacteria</taxon>
        <taxon>Enterobacterales</taxon>
        <taxon>Enterobacteriaceae</taxon>
        <taxon>Salmonella</taxon>
    </lineage>
</organism>
<dbReference type="RefSeq" id="WP_183072930.1">
    <property type="nucleotide sequence ID" value="NZ_CP034698.1"/>
</dbReference>
<dbReference type="AlphaFoldDB" id="A0A3Q9MSZ3"/>
<name>A0A3Q9MSZ3_SALET</name>
<accession>A0A3Q9MSZ3</accession>
<reference evidence="2" key="1">
    <citation type="submission" date="2018-12" db="EMBL/GenBank/DDBJ databases">
        <title>Complete genome sequences of twenty non-typhoidal Salmonella isolates from Rwanda.</title>
        <authorList>
            <person name="Byukusenge M."/>
            <person name="Li L."/>
            <person name="Subhashinie K."/>
            <person name="Nzayirambaho M."/>
            <person name="Kuchipudi S.V."/>
            <person name="Jayarao B.M."/>
        </authorList>
    </citation>
    <scope>NUCLEOTIDE SEQUENCE</scope>
    <source>
        <strain evidence="1">RSE21</strain>
        <strain evidence="2">RSE40</strain>
    </source>
</reference>
<dbReference type="EMBL" id="CP034709">
    <property type="protein sequence ID" value="AZT35458.1"/>
    <property type="molecule type" value="Genomic_DNA"/>
</dbReference>
<evidence type="ECO:0000313" key="1">
    <source>
        <dbReference type="EMBL" id="AZT35458.1"/>
    </source>
</evidence>
<evidence type="ECO:0000313" key="2">
    <source>
        <dbReference type="EMBL" id="AZT39865.1"/>
    </source>
</evidence>
<gene>
    <name evidence="2" type="ORF">EL007_00525</name>
    <name evidence="1" type="ORF">ELZ88_00530</name>
</gene>
<sequence>MSGCIFNSKTLGSYDFSSHLIEISNDELNISLPQAQNIIDNKSIYDFDDSEIEFYKTYLHETIHLLDCSTTHWGLNYSCRLYNYFKHETKEAFDNLLVDDTEISLHYHFKNNSTNKLNYKNIKASLQYDDDMGVYIRVHFYGYVNNYQEILNIPLSMLAILEGHAYAQEQLFHWEILEKRNDFFKLKMLENEIKEKLQQTDLAEYTCILSFIDQLFPSFSIKLKLKMCIFLCRSSLNADILTRITIPDWLIREIFSNSPPNYVNALRLDINRGNSTPAVFFIYLMSLAVYNETNIIIDGTDFYSYMESILLNTIYENMHFESLREISDIGIDHKISLLQQNGAHLVSELANESKNYSWYSFDLREIKLPGVLLCDEYQYLYPKRNLSIDLEDYIDKTLQRAIRLDKLKNNEPSRKQHLDPRVASAWLQDIKSGKNSRMIVEYSFDDEDNMEVKKYIR</sequence>
<dbReference type="EMBL" id="CP034698">
    <property type="protein sequence ID" value="AZT39865.1"/>
    <property type="molecule type" value="Genomic_DNA"/>
</dbReference>
<protein>
    <submittedName>
        <fullName evidence="2">Uncharacterized protein</fullName>
    </submittedName>
</protein>
<proteinExistence type="predicted"/>